<protein>
    <submittedName>
        <fullName evidence="5">NUDIX domain-containing protein</fullName>
    </submittedName>
    <submittedName>
        <fullName evidence="7">RNA pyrophosphohydrolase</fullName>
        <ecNumber evidence="7">3.6.1.-</ecNumber>
    </submittedName>
</protein>
<proteinExistence type="inferred from homology"/>
<evidence type="ECO:0000313" key="9">
    <source>
        <dbReference type="Proteomes" id="UP000325411"/>
    </source>
</evidence>
<sequence>MSMSLYYKKIREKLGHELILIPSVAAVIKNEQGKILFQYPGGEYWSLPAGAIEPGEAPEEAVIREVWEETGLKVQVKKQKGVFGGEEFRYTYANGDKVEYIVVVFECEISGGELKSIDGESLKLKYFPLSEKPLLALPYPDKIFL</sequence>
<evidence type="ECO:0000256" key="2">
    <source>
        <dbReference type="ARBA" id="ARBA00022801"/>
    </source>
</evidence>
<comment type="cofactor">
    <cofactor evidence="1">
        <name>Mg(2+)</name>
        <dbReference type="ChEBI" id="CHEBI:18420"/>
    </cofactor>
</comment>
<accession>A0A5M9H351</accession>
<dbReference type="EC" id="3.6.1.-" evidence="7"/>
<dbReference type="InterPro" id="IPR015797">
    <property type="entry name" value="NUDIX_hydrolase-like_dom_sf"/>
</dbReference>
<dbReference type="PROSITE" id="PS00893">
    <property type="entry name" value="NUDIX_BOX"/>
    <property type="match status" value="1"/>
</dbReference>
<gene>
    <name evidence="7" type="primary">rppH</name>
    <name evidence="7" type="ORF">BACERE00174_05023</name>
    <name evidence="5" type="ORF">FYW06_04310</name>
    <name evidence="6" type="ORF">P6U22_06315</name>
</gene>
<dbReference type="Gene3D" id="3.90.79.10">
    <property type="entry name" value="Nucleoside Triphosphate Pyrophosphohydrolase"/>
    <property type="match status" value="1"/>
</dbReference>
<keyword evidence="2 3" id="KW-0378">Hydrolase</keyword>
<dbReference type="Proteomes" id="UP000325411">
    <property type="component" value="Unassembled WGS sequence"/>
</dbReference>
<dbReference type="EMBL" id="VXCE01000001">
    <property type="protein sequence ID" value="KAA8481040.1"/>
    <property type="molecule type" value="Genomic_DNA"/>
</dbReference>
<evidence type="ECO:0000259" key="4">
    <source>
        <dbReference type="PROSITE" id="PS51462"/>
    </source>
</evidence>
<reference evidence="6 10" key="3">
    <citation type="submission" date="2023-03" db="EMBL/GenBank/DDBJ databases">
        <title>Genetic diversity of Bacillus cereus sensu lato isolates from Slovenia.</title>
        <authorList>
            <person name="Abdelli M."/>
        </authorList>
    </citation>
    <scope>NUCLEOTIDE SEQUENCE [LARGE SCALE GENOMIC DNA]</scope>
    <source>
        <strain evidence="6 10">SIBC61B</strain>
    </source>
</reference>
<dbReference type="InterPro" id="IPR020084">
    <property type="entry name" value="NUDIX_hydrolase_CS"/>
</dbReference>
<dbReference type="InterPro" id="IPR020476">
    <property type="entry name" value="Nudix_hydrolase"/>
</dbReference>
<dbReference type="GO" id="GO:0016787">
    <property type="term" value="F:hydrolase activity"/>
    <property type="evidence" value="ECO:0007669"/>
    <property type="project" value="UniProtKB-KW"/>
</dbReference>
<feature type="domain" description="Nudix hydrolase" evidence="4">
    <location>
        <begin position="19"/>
        <end position="145"/>
    </location>
</feature>
<keyword evidence="10" id="KW-1185">Reference proteome</keyword>
<dbReference type="Proteomes" id="UP001221338">
    <property type="component" value="Unassembled WGS sequence"/>
</dbReference>
<dbReference type="PANTHER" id="PTHR43046:SF2">
    <property type="entry name" value="8-OXO-DGTP DIPHOSPHATASE-RELATED"/>
    <property type="match status" value="1"/>
</dbReference>
<dbReference type="AlphaFoldDB" id="A0A5M9H351"/>
<evidence type="ECO:0000313" key="5">
    <source>
        <dbReference type="EMBL" id="KAA8481040.1"/>
    </source>
</evidence>
<dbReference type="PRINTS" id="PR00502">
    <property type="entry name" value="NUDIXFAMILY"/>
</dbReference>
<dbReference type="SUPFAM" id="SSF55811">
    <property type="entry name" value="Nudix"/>
    <property type="match status" value="1"/>
</dbReference>
<evidence type="ECO:0000313" key="7">
    <source>
        <dbReference type="EMBL" id="SME37289.1"/>
    </source>
</evidence>
<dbReference type="InterPro" id="IPR000086">
    <property type="entry name" value="NUDIX_hydrolase_dom"/>
</dbReference>
<evidence type="ECO:0000313" key="10">
    <source>
        <dbReference type="Proteomes" id="UP001221338"/>
    </source>
</evidence>
<organism evidence="5 9">
    <name type="scientific">Bacillus paranthracis</name>
    <dbReference type="NCBI Taxonomy" id="2026186"/>
    <lineage>
        <taxon>Bacteria</taxon>
        <taxon>Bacillati</taxon>
        <taxon>Bacillota</taxon>
        <taxon>Bacilli</taxon>
        <taxon>Bacillales</taxon>
        <taxon>Bacillaceae</taxon>
        <taxon>Bacillus</taxon>
        <taxon>Bacillus cereus group</taxon>
    </lineage>
</organism>
<dbReference type="EMBL" id="FWYW01000092">
    <property type="protein sequence ID" value="SME37289.1"/>
    <property type="molecule type" value="Genomic_DNA"/>
</dbReference>
<comment type="similarity">
    <text evidence="3">Belongs to the Nudix hydrolase family.</text>
</comment>
<evidence type="ECO:0000256" key="1">
    <source>
        <dbReference type="ARBA" id="ARBA00001946"/>
    </source>
</evidence>
<dbReference type="RefSeq" id="WP_000062912.1">
    <property type="nucleotide sequence ID" value="NZ_CP040880.1"/>
</dbReference>
<reference evidence="5 9" key="2">
    <citation type="submission" date="2019-09" db="EMBL/GenBank/DDBJ databases">
        <authorList>
            <person name="Geng P."/>
            <person name="Wan X."/>
            <person name="Zhou G."/>
            <person name="Yuan Z."/>
            <person name="Hu X."/>
        </authorList>
    </citation>
    <scope>NUCLEOTIDE SEQUENCE [LARGE SCALE GENOMIC DNA]</scope>
    <source>
        <strain evidence="5 9">EFR-4</strain>
    </source>
</reference>
<dbReference type="EMBL" id="JARPRV010000002">
    <property type="protein sequence ID" value="MDG0940814.1"/>
    <property type="molecule type" value="Genomic_DNA"/>
</dbReference>
<evidence type="ECO:0000313" key="8">
    <source>
        <dbReference type="Proteomes" id="UP000194422"/>
    </source>
</evidence>
<dbReference type="CDD" id="cd04676">
    <property type="entry name" value="NUDIX_Hydrolase"/>
    <property type="match status" value="1"/>
</dbReference>
<evidence type="ECO:0000313" key="6">
    <source>
        <dbReference type="EMBL" id="MDG0940814.1"/>
    </source>
</evidence>
<name>A0A5M9H351_9BACI</name>
<evidence type="ECO:0000256" key="3">
    <source>
        <dbReference type="RuleBase" id="RU003476"/>
    </source>
</evidence>
<dbReference type="Pfam" id="PF00293">
    <property type="entry name" value="NUDIX"/>
    <property type="match status" value="1"/>
</dbReference>
<comment type="caution">
    <text evidence="5">The sequence shown here is derived from an EMBL/GenBank/DDBJ whole genome shotgun (WGS) entry which is preliminary data.</text>
</comment>
<dbReference type="Proteomes" id="UP000194422">
    <property type="component" value="Unassembled WGS sequence"/>
</dbReference>
<dbReference type="PANTHER" id="PTHR43046">
    <property type="entry name" value="GDP-MANNOSE MANNOSYL HYDROLASE"/>
    <property type="match status" value="1"/>
</dbReference>
<dbReference type="PROSITE" id="PS51462">
    <property type="entry name" value="NUDIX"/>
    <property type="match status" value="1"/>
</dbReference>
<reference evidence="7 8" key="1">
    <citation type="submission" date="2017-04" db="EMBL/GenBank/DDBJ databases">
        <authorList>
            <person name="Criscuolo A."/>
        </authorList>
    </citation>
    <scope>NUCLEOTIDE SEQUENCE [LARGE SCALE GENOMIC DNA]</scope>
    <source>
        <strain evidence="7">16-00174</strain>
    </source>
</reference>